<name>A0ABW3JFX9_9FLAO</name>
<keyword evidence="3" id="KW-1185">Reference proteome</keyword>
<dbReference type="Proteomes" id="UP001597061">
    <property type="component" value="Unassembled WGS sequence"/>
</dbReference>
<sequence length="69" mass="8213">MATFIKKHKKLTAYFILSNAFNTLFFKLSKPLIIIIFLIDNKKVTHYLVIKQIIVHLQTLFERGMFNKK</sequence>
<dbReference type="RefSeq" id="WP_379924916.1">
    <property type="nucleotide sequence ID" value="NZ_JBHTJI010000001.1"/>
</dbReference>
<evidence type="ECO:0000313" key="3">
    <source>
        <dbReference type="Proteomes" id="UP001597061"/>
    </source>
</evidence>
<feature type="transmembrane region" description="Helical" evidence="1">
    <location>
        <begin position="12"/>
        <end position="38"/>
    </location>
</feature>
<accession>A0ABW3JFX9</accession>
<comment type="caution">
    <text evidence="2">The sequence shown here is derived from an EMBL/GenBank/DDBJ whole genome shotgun (WGS) entry which is preliminary data.</text>
</comment>
<reference evidence="3" key="1">
    <citation type="journal article" date="2019" name="Int. J. Syst. Evol. Microbiol.">
        <title>The Global Catalogue of Microorganisms (GCM) 10K type strain sequencing project: providing services to taxonomists for standard genome sequencing and annotation.</title>
        <authorList>
            <consortium name="The Broad Institute Genomics Platform"/>
            <consortium name="The Broad Institute Genome Sequencing Center for Infectious Disease"/>
            <person name="Wu L."/>
            <person name="Ma J."/>
        </authorList>
    </citation>
    <scope>NUCLEOTIDE SEQUENCE [LARGE SCALE GENOMIC DNA]</scope>
    <source>
        <strain evidence="3">CCUG 62414</strain>
    </source>
</reference>
<proteinExistence type="predicted"/>
<keyword evidence="1" id="KW-1133">Transmembrane helix</keyword>
<keyword evidence="1" id="KW-0812">Transmembrane</keyword>
<gene>
    <name evidence="2" type="ORF">ACFQ1R_04525</name>
</gene>
<dbReference type="EMBL" id="JBHTJI010000001">
    <property type="protein sequence ID" value="MFD0989347.1"/>
    <property type="molecule type" value="Genomic_DNA"/>
</dbReference>
<keyword evidence="1" id="KW-0472">Membrane</keyword>
<organism evidence="2 3">
    <name type="scientific">Mariniflexile jejuense</name>
    <dbReference type="NCBI Taxonomy" id="1173582"/>
    <lineage>
        <taxon>Bacteria</taxon>
        <taxon>Pseudomonadati</taxon>
        <taxon>Bacteroidota</taxon>
        <taxon>Flavobacteriia</taxon>
        <taxon>Flavobacteriales</taxon>
        <taxon>Flavobacteriaceae</taxon>
        <taxon>Mariniflexile</taxon>
    </lineage>
</organism>
<evidence type="ECO:0000313" key="2">
    <source>
        <dbReference type="EMBL" id="MFD0989347.1"/>
    </source>
</evidence>
<protein>
    <submittedName>
        <fullName evidence="2">Uncharacterized protein</fullName>
    </submittedName>
</protein>
<evidence type="ECO:0000256" key="1">
    <source>
        <dbReference type="SAM" id="Phobius"/>
    </source>
</evidence>